<evidence type="ECO:0000313" key="3">
    <source>
        <dbReference type="Proteomes" id="UP000290287"/>
    </source>
</evidence>
<dbReference type="Gene3D" id="3.40.50.300">
    <property type="entry name" value="P-loop containing nucleotide triphosphate hydrolases"/>
    <property type="match status" value="1"/>
</dbReference>
<name>A0A4Q0YMU6_9GAMM</name>
<accession>A0A4Q0YMU6</accession>
<proteinExistence type="predicted"/>
<dbReference type="Proteomes" id="UP000290287">
    <property type="component" value="Unassembled WGS sequence"/>
</dbReference>
<dbReference type="EMBL" id="PEIB01000032">
    <property type="protein sequence ID" value="RXJ71763.1"/>
    <property type="molecule type" value="Genomic_DNA"/>
</dbReference>
<gene>
    <name evidence="2" type="ORF">CS022_19530</name>
</gene>
<feature type="domain" description="Rad50/SbcC-type AAA" evidence="1">
    <location>
        <begin position="7"/>
        <end position="86"/>
    </location>
</feature>
<evidence type="ECO:0000259" key="1">
    <source>
        <dbReference type="Pfam" id="PF13476"/>
    </source>
</evidence>
<dbReference type="InterPro" id="IPR027417">
    <property type="entry name" value="P-loop_NTPase"/>
</dbReference>
<organism evidence="2 3">
    <name type="scientific">Veronia nyctiphanis</name>
    <dbReference type="NCBI Taxonomy" id="1278244"/>
    <lineage>
        <taxon>Bacteria</taxon>
        <taxon>Pseudomonadati</taxon>
        <taxon>Pseudomonadota</taxon>
        <taxon>Gammaproteobacteria</taxon>
        <taxon>Vibrionales</taxon>
        <taxon>Vibrionaceae</taxon>
        <taxon>Veronia</taxon>
    </lineage>
</organism>
<dbReference type="GO" id="GO:0006302">
    <property type="term" value="P:double-strand break repair"/>
    <property type="evidence" value="ECO:0007669"/>
    <property type="project" value="InterPro"/>
</dbReference>
<reference evidence="2 3" key="1">
    <citation type="submission" date="2017-10" db="EMBL/GenBank/DDBJ databases">
        <title>Nyctiphanis sp. nov., isolated from the stomach of the euphausiid Nyctiphanes simplex (Hansen, 1911) in the Gulf of California.</title>
        <authorList>
            <person name="Gomez-Gil B."/>
            <person name="Aguilar-Mendez M."/>
            <person name="Lopez-Cortes A."/>
            <person name="Gomez-Gutierrez J."/>
            <person name="Roque A."/>
            <person name="Lang E."/>
            <person name="Gonzalez-Castillo A."/>
        </authorList>
    </citation>
    <scope>NUCLEOTIDE SEQUENCE [LARGE SCALE GENOMIC DNA]</scope>
    <source>
        <strain evidence="2 3">CAIM 600</strain>
    </source>
</reference>
<dbReference type="SUPFAM" id="SSF52540">
    <property type="entry name" value="P-loop containing nucleoside triphosphate hydrolases"/>
    <property type="match status" value="1"/>
</dbReference>
<comment type="caution">
    <text evidence="2">The sequence shown here is derived from an EMBL/GenBank/DDBJ whole genome shotgun (WGS) entry which is preliminary data.</text>
</comment>
<sequence length="156" mass="18163">MLTLKNVKINGLFGFLDHEIEFKEGGLTFIHGPNGCGKTTVLRIIESYFKPKDSFWKNSEFKSIIFTFSDDENIAIYKEKEEEEGNEYSIMYVSLDGLKAIASWKEYSYGLLGFDISPKRLTKEFPFLELRDNGVLYDIFEDKIITKKRKLNTIFL</sequence>
<dbReference type="InterPro" id="IPR038729">
    <property type="entry name" value="Rad50/SbcC_AAA"/>
</dbReference>
<dbReference type="OrthoDB" id="9808768at2"/>
<dbReference type="GO" id="GO:0016887">
    <property type="term" value="F:ATP hydrolysis activity"/>
    <property type="evidence" value="ECO:0007669"/>
    <property type="project" value="InterPro"/>
</dbReference>
<dbReference type="AlphaFoldDB" id="A0A4Q0YMU6"/>
<dbReference type="Pfam" id="PF13476">
    <property type="entry name" value="AAA_23"/>
    <property type="match status" value="1"/>
</dbReference>
<protein>
    <recommendedName>
        <fullName evidence="1">Rad50/SbcC-type AAA domain-containing protein</fullName>
    </recommendedName>
</protein>
<dbReference type="RefSeq" id="WP_129123623.1">
    <property type="nucleotide sequence ID" value="NZ_PEIB01000032.1"/>
</dbReference>
<keyword evidence="3" id="KW-1185">Reference proteome</keyword>
<evidence type="ECO:0000313" key="2">
    <source>
        <dbReference type="EMBL" id="RXJ71763.1"/>
    </source>
</evidence>